<feature type="transmembrane region" description="Helical" evidence="6">
    <location>
        <begin position="100"/>
        <end position="127"/>
    </location>
</feature>
<sequence length="279" mass="30448">MFPATYNHSHLDKSALLIRQLLSASGPHQAIRDVTKHFPFRNGQAPSFVHHPSITTRIAIIHARKIPTSTAPSNQQFLPAACSLPAQPLAMACPITVTKFIGTISLGLLTGLSYSAATITIPSLSLLSTSTAAAKSLSEVKRLTRRHAVRLTNISTVCLLFAYAVSPRHRKHPYLLWMAAVSTLGTYGVDFWFHRRVGGWAWGCALVRDLGWAGCFGKKQRKEEDLVVVEAEAEAEEGVNGEVVRGEMDVERRMQGVRAVFAGVALAMGIVGLWGDRRP</sequence>
<evidence type="ECO:0000256" key="4">
    <source>
        <dbReference type="ARBA" id="ARBA00023136"/>
    </source>
</evidence>
<dbReference type="PANTHER" id="PTHR37278">
    <property type="entry name" value="AUTOPHAGY-RELATED PROTEIN 33-RELATED"/>
    <property type="match status" value="1"/>
</dbReference>
<dbReference type="Proteomes" id="UP000256690">
    <property type="component" value="Unassembled WGS sequence"/>
</dbReference>
<keyword evidence="3 6" id="KW-1133">Transmembrane helix</keyword>
<comment type="subcellular location">
    <subcellularLocation>
        <location evidence="1">Membrane</location>
        <topology evidence="1">Multi-pass membrane protein</topology>
    </subcellularLocation>
</comment>
<dbReference type="GO" id="GO:0000422">
    <property type="term" value="P:autophagy of mitochondrion"/>
    <property type="evidence" value="ECO:0007669"/>
    <property type="project" value="TreeGrafter"/>
</dbReference>
<comment type="caution">
    <text evidence="7">The sequence shown here is derived from an EMBL/GenBank/DDBJ whole genome shotgun (WGS) entry which is preliminary data.</text>
</comment>
<dbReference type="PANTHER" id="PTHR37278:SF1">
    <property type="entry name" value="AUTOPHAGY-RELATED PROTEIN 33-RELATED"/>
    <property type="match status" value="1"/>
</dbReference>
<gene>
    <name evidence="7" type="ORF">DSM5745_06947</name>
</gene>
<keyword evidence="2 6" id="KW-0812">Transmembrane</keyword>
<keyword evidence="8" id="KW-1185">Reference proteome</keyword>
<name>A0A3D8RJR3_9EURO</name>
<reference evidence="7 8" key="1">
    <citation type="journal article" date="2018" name="IMA Fungus">
        <title>IMA Genome-F 9: Draft genome sequence of Annulohypoxylon stygium, Aspergillus mulundensis, Berkeleyomyces basicola (syn. Thielaviopsis basicola), Ceratocystis smalleyi, two Cercospora beticola strains, Coleophoma cylindrospora, Fusarium fracticaudum, Phialophora cf. hyalina, and Morchella septimelata.</title>
        <authorList>
            <person name="Wingfield B.D."/>
            <person name="Bills G.F."/>
            <person name="Dong Y."/>
            <person name="Huang W."/>
            <person name="Nel W.J."/>
            <person name="Swalarsk-Parry B.S."/>
            <person name="Vaghefi N."/>
            <person name="Wilken P.M."/>
            <person name="An Z."/>
            <person name="de Beer Z.W."/>
            <person name="De Vos L."/>
            <person name="Chen L."/>
            <person name="Duong T.A."/>
            <person name="Gao Y."/>
            <person name="Hammerbacher A."/>
            <person name="Kikkert J.R."/>
            <person name="Li Y."/>
            <person name="Li H."/>
            <person name="Li K."/>
            <person name="Li Q."/>
            <person name="Liu X."/>
            <person name="Ma X."/>
            <person name="Naidoo K."/>
            <person name="Pethybridge S.J."/>
            <person name="Sun J."/>
            <person name="Steenkamp E.T."/>
            <person name="van der Nest M.A."/>
            <person name="van Wyk S."/>
            <person name="Wingfield M.J."/>
            <person name="Xiong C."/>
            <person name="Yue Q."/>
            <person name="Zhang X."/>
        </authorList>
    </citation>
    <scope>NUCLEOTIDE SEQUENCE [LARGE SCALE GENOMIC DNA]</scope>
    <source>
        <strain evidence="7 8">DSM 5745</strain>
    </source>
</reference>
<evidence type="ECO:0000256" key="1">
    <source>
        <dbReference type="ARBA" id="ARBA00004141"/>
    </source>
</evidence>
<proteinExistence type="inferred from homology"/>
<accession>A0A3D8RJR3</accession>
<dbReference type="GO" id="GO:0016236">
    <property type="term" value="P:macroautophagy"/>
    <property type="evidence" value="ECO:0007669"/>
    <property type="project" value="TreeGrafter"/>
</dbReference>
<dbReference type="RefSeq" id="XP_026602053.1">
    <property type="nucleotide sequence ID" value="XM_026748963.1"/>
</dbReference>
<evidence type="ECO:0000256" key="6">
    <source>
        <dbReference type="SAM" id="Phobius"/>
    </source>
</evidence>
<comment type="similarity">
    <text evidence="5">Belongs to the ATG33 family.</text>
</comment>
<evidence type="ECO:0000256" key="5">
    <source>
        <dbReference type="ARBA" id="ARBA00038013"/>
    </source>
</evidence>
<dbReference type="OrthoDB" id="5336366at2759"/>
<evidence type="ECO:0000313" key="8">
    <source>
        <dbReference type="Proteomes" id="UP000256690"/>
    </source>
</evidence>
<feature type="transmembrane region" description="Helical" evidence="6">
    <location>
        <begin position="256"/>
        <end position="275"/>
    </location>
</feature>
<evidence type="ECO:0000256" key="2">
    <source>
        <dbReference type="ARBA" id="ARBA00022692"/>
    </source>
</evidence>
<dbReference type="InterPro" id="IPR051668">
    <property type="entry name" value="ATG33"/>
</dbReference>
<feature type="transmembrane region" description="Helical" evidence="6">
    <location>
        <begin position="148"/>
        <end position="166"/>
    </location>
</feature>
<organism evidence="7 8">
    <name type="scientific">Aspergillus mulundensis</name>
    <dbReference type="NCBI Taxonomy" id="1810919"/>
    <lineage>
        <taxon>Eukaryota</taxon>
        <taxon>Fungi</taxon>
        <taxon>Dikarya</taxon>
        <taxon>Ascomycota</taxon>
        <taxon>Pezizomycotina</taxon>
        <taxon>Eurotiomycetes</taxon>
        <taxon>Eurotiomycetidae</taxon>
        <taxon>Eurotiales</taxon>
        <taxon>Aspergillaceae</taxon>
        <taxon>Aspergillus</taxon>
        <taxon>Aspergillus subgen. Nidulantes</taxon>
    </lineage>
</organism>
<keyword evidence="4 6" id="KW-0472">Membrane</keyword>
<dbReference type="GeneID" id="38117317"/>
<evidence type="ECO:0000256" key="3">
    <source>
        <dbReference type="ARBA" id="ARBA00022989"/>
    </source>
</evidence>
<protein>
    <submittedName>
        <fullName evidence="7">Uncharacterized protein</fullName>
    </submittedName>
</protein>
<dbReference type="STRING" id="1810919.A0A3D8RJR3"/>
<evidence type="ECO:0000313" key="7">
    <source>
        <dbReference type="EMBL" id="RDW74285.1"/>
    </source>
</evidence>
<dbReference type="AlphaFoldDB" id="A0A3D8RJR3"/>
<feature type="transmembrane region" description="Helical" evidence="6">
    <location>
        <begin position="172"/>
        <end position="193"/>
    </location>
</feature>
<dbReference type="GO" id="GO:0005741">
    <property type="term" value="C:mitochondrial outer membrane"/>
    <property type="evidence" value="ECO:0007669"/>
    <property type="project" value="TreeGrafter"/>
</dbReference>
<dbReference type="EMBL" id="PVWQ01000008">
    <property type="protein sequence ID" value="RDW74285.1"/>
    <property type="molecule type" value="Genomic_DNA"/>
</dbReference>